<evidence type="ECO:0000256" key="1">
    <source>
        <dbReference type="ARBA" id="ARBA00022630"/>
    </source>
</evidence>
<dbReference type="Proteomes" id="UP000823749">
    <property type="component" value="Chromosome 6"/>
</dbReference>
<dbReference type="AlphaFoldDB" id="A0AAV6JNU4"/>
<dbReference type="InterPro" id="IPR044560">
    <property type="entry name" value="MOase"/>
</dbReference>
<evidence type="ECO:0000259" key="5">
    <source>
        <dbReference type="Pfam" id="PF00890"/>
    </source>
</evidence>
<proteinExistence type="inferred from homology"/>
<dbReference type="Pfam" id="PF00890">
    <property type="entry name" value="FAD_binding_2"/>
    <property type="match status" value="1"/>
</dbReference>
<dbReference type="PANTHER" id="PTHR45934:SF28">
    <property type="entry name" value="OS03G0153100 PROTEIN"/>
    <property type="match status" value="1"/>
</dbReference>
<evidence type="ECO:0000256" key="2">
    <source>
        <dbReference type="ARBA" id="ARBA00023002"/>
    </source>
</evidence>
<evidence type="ECO:0000259" key="6">
    <source>
        <dbReference type="Pfam" id="PF01494"/>
    </source>
</evidence>
<dbReference type="Pfam" id="PF01494">
    <property type="entry name" value="FAD_binding_3"/>
    <property type="match status" value="3"/>
</dbReference>
<name>A0AAV6JNU4_9ERIC</name>
<dbReference type="SUPFAM" id="SSF51905">
    <property type="entry name" value="FAD/NAD(P)-binding domain"/>
    <property type="match status" value="2"/>
</dbReference>
<evidence type="ECO:0000313" key="8">
    <source>
        <dbReference type="Proteomes" id="UP000823749"/>
    </source>
</evidence>
<protein>
    <recommendedName>
        <fullName evidence="9">FAD-binding domain-containing protein</fullName>
    </recommendedName>
</protein>
<evidence type="ECO:0000256" key="3">
    <source>
        <dbReference type="ARBA" id="ARBA00023033"/>
    </source>
</evidence>
<dbReference type="PANTHER" id="PTHR45934">
    <property type="entry name" value="FAD/NAD(P)-BINDING OXIDOREDUCTASE FAMILY PROTEIN"/>
    <property type="match status" value="1"/>
</dbReference>
<evidence type="ECO:0000313" key="7">
    <source>
        <dbReference type="EMBL" id="KAG5542911.1"/>
    </source>
</evidence>
<feature type="domain" description="FAD-binding" evidence="6">
    <location>
        <begin position="494"/>
        <end position="677"/>
    </location>
</feature>
<dbReference type="GO" id="GO:0004497">
    <property type="term" value="F:monooxygenase activity"/>
    <property type="evidence" value="ECO:0007669"/>
    <property type="project" value="UniProtKB-KW"/>
</dbReference>
<dbReference type="PRINTS" id="PR00420">
    <property type="entry name" value="RNGMNOXGNASE"/>
</dbReference>
<dbReference type="InterPro" id="IPR002938">
    <property type="entry name" value="FAD-bd"/>
</dbReference>
<feature type="domain" description="FAD-binding" evidence="6">
    <location>
        <begin position="10"/>
        <end position="174"/>
    </location>
</feature>
<keyword evidence="1" id="KW-0285">Flavoprotein</keyword>
<organism evidence="7 8">
    <name type="scientific">Rhododendron griersonianum</name>
    <dbReference type="NCBI Taxonomy" id="479676"/>
    <lineage>
        <taxon>Eukaryota</taxon>
        <taxon>Viridiplantae</taxon>
        <taxon>Streptophyta</taxon>
        <taxon>Embryophyta</taxon>
        <taxon>Tracheophyta</taxon>
        <taxon>Spermatophyta</taxon>
        <taxon>Magnoliopsida</taxon>
        <taxon>eudicotyledons</taxon>
        <taxon>Gunneridae</taxon>
        <taxon>Pentapetalae</taxon>
        <taxon>asterids</taxon>
        <taxon>Ericales</taxon>
        <taxon>Ericaceae</taxon>
        <taxon>Ericoideae</taxon>
        <taxon>Rhodoreae</taxon>
        <taxon>Rhododendron</taxon>
    </lineage>
</organism>
<evidence type="ECO:0000256" key="4">
    <source>
        <dbReference type="ARBA" id="ARBA00024018"/>
    </source>
</evidence>
<comment type="caution">
    <text evidence="7">The sequence shown here is derived from an EMBL/GenBank/DDBJ whole genome shotgun (WGS) entry which is preliminary data.</text>
</comment>
<dbReference type="EMBL" id="JACTNZ010000006">
    <property type="protein sequence ID" value="KAG5542911.1"/>
    <property type="molecule type" value="Genomic_DNA"/>
</dbReference>
<feature type="domain" description="FAD-binding" evidence="6">
    <location>
        <begin position="268"/>
        <end position="312"/>
    </location>
</feature>
<comment type="similarity">
    <text evidence="4">Belongs to the 3-hydroxybenzoate 6-hydroxylase family.</text>
</comment>
<dbReference type="Gene3D" id="3.50.50.60">
    <property type="entry name" value="FAD/NAD(P)-binding domain"/>
    <property type="match status" value="2"/>
</dbReference>
<sequence>MQEIMEIEEDIVIVGGGIAGLATALGLHRLGLRSLVLESSESLRIAGFALTLWTNAWRALDAVGIGNSLREHYSLIPRFKVTSSVSGVTSEIEPPDKQGRGYEGRCVRRKELLETLERELPHGTIRYSSKVVSIEDTGYRKLLHLADGSTLKTKVLIGCDGVNSSVAKWLGLQKPVYSGRSATRGFVEYPDGHGFQPGFHVYFEGGIRYGYLPYDEDMQENPAKMKQFVLSKISQLPQQAAAVVELTELDSISCAPLKLRLPWNLLLGNISKGNVCVAGDALHPMTPDIGQGGCSALEDSVVLARCLAEALLKKPRNVIQNEEEEYVRIEKGLEKFAKERRWRSFSLISAAYVVGFIQETDGKVMSGYSSRRQQIMEIEEDIVIVGGGIAGLTTAIGLHRLGLRSLVLESSESLRIAGFALTLWTNAWRALDALGIDNSLREHYPLIPRGSRCVRRKELLETLERELPHGTLRYSSKVVSIEDTGYRKLLHLADGSTLKTKVLIGCDGVNSLVAKWLGLPKPVYSGRSAIRGFAEYPDGHGFHPSFHLYYEGGVRYGYFPCGANCFYWFCTYNSSLQYDEGMQENPAKMKQFVLSKISQLPKQAAEVVEMTELDSISCSPLKLRLPWNLLLGNISKGNVCVAGDALHPMTPDIGQGGSSALEDGVVLARCLAEALLKKPRNEIQNEEEEYARIQKGLEKFAKERRWRSFSLISAAYVVGFIQQRDGKVMRFLREKFLLRFAASIGRKMADFHCGELNISGSK</sequence>
<dbReference type="InterPro" id="IPR036188">
    <property type="entry name" value="FAD/NAD-bd_sf"/>
</dbReference>
<evidence type="ECO:0008006" key="9">
    <source>
        <dbReference type="Google" id="ProtNLM"/>
    </source>
</evidence>
<reference evidence="7 8" key="1">
    <citation type="submission" date="2020-08" db="EMBL/GenBank/DDBJ databases">
        <title>Plant Genome Project.</title>
        <authorList>
            <person name="Zhang R.-G."/>
        </authorList>
    </citation>
    <scope>NUCLEOTIDE SEQUENCE [LARGE SCALE GENOMIC DNA]</scope>
    <source>
        <strain evidence="7">WSP0</strain>
        <tissue evidence="7">Leaf</tissue>
    </source>
</reference>
<keyword evidence="3" id="KW-0503">Monooxygenase</keyword>
<dbReference type="GO" id="GO:0071949">
    <property type="term" value="F:FAD binding"/>
    <property type="evidence" value="ECO:0007669"/>
    <property type="project" value="InterPro"/>
</dbReference>
<keyword evidence="2" id="KW-0560">Oxidoreductase</keyword>
<dbReference type="InterPro" id="IPR003953">
    <property type="entry name" value="FAD-dep_OxRdtase_2_FAD-bd"/>
</dbReference>
<feature type="domain" description="FAD-dependent oxidoreductase 2 FAD-binding" evidence="5">
    <location>
        <begin position="381"/>
        <end position="429"/>
    </location>
</feature>
<gene>
    <name evidence="7" type="ORF">RHGRI_015862</name>
</gene>
<accession>A0AAV6JNU4</accession>
<keyword evidence="8" id="KW-1185">Reference proteome</keyword>